<dbReference type="PROSITE" id="PS50994">
    <property type="entry name" value="INTEGRASE"/>
    <property type="match status" value="1"/>
</dbReference>
<reference evidence="3 4" key="1">
    <citation type="submission" date="2020-02" db="EMBL/GenBank/DDBJ databases">
        <authorList>
            <person name="Ferguson B K."/>
        </authorList>
    </citation>
    <scope>NUCLEOTIDE SEQUENCE [LARGE SCALE GENOMIC DNA]</scope>
</reference>
<dbReference type="PANTHER" id="PTHR47331">
    <property type="entry name" value="PHD-TYPE DOMAIN-CONTAINING PROTEIN"/>
    <property type="match status" value="1"/>
</dbReference>
<dbReference type="Proteomes" id="UP000479000">
    <property type="component" value="Unassembled WGS sequence"/>
</dbReference>
<feature type="compositionally biased region" description="Polar residues" evidence="1">
    <location>
        <begin position="12"/>
        <end position="31"/>
    </location>
</feature>
<evidence type="ECO:0000313" key="3">
    <source>
        <dbReference type="EMBL" id="CAB0010095.1"/>
    </source>
</evidence>
<dbReference type="EMBL" id="CADCXU010022750">
    <property type="protein sequence ID" value="CAB0010095.1"/>
    <property type="molecule type" value="Genomic_DNA"/>
</dbReference>
<feature type="non-terminal residue" evidence="3">
    <location>
        <position position="1318"/>
    </location>
</feature>
<feature type="compositionally biased region" description="Basic and acidic residues" evidence="1">
    <location>
        <begin position="1"/>
        <end position="11"/>
    </location>
</feature>
<dbReference type="Pfam" id="PF17921">
    <property type="entry name" value="Integrase_H2C2"/>
    <property type="match status" value="1"/>
</dbReference>
<name>A0A6H5H0K5_9HEMI</name>
<dbReference type="InterPro" id="IPR036397">
    <property type="entry name" value="RNaseH_sf"/>
</dbReference>
<dbReference type="PANTHER" id="PTHR47331:SF5">
    <property type="entry name" value="RIBONUCLEASE H"/>
    <property type="match status" value="1"/>
</dbReference>
<dbReference type="InterPro" id="IPR001584">
    <property type="entry name" value="Integrase_cat-core"/>
</dbReference>
<dbReference type="Pfam" id="PF05380">
    <property type="entry name" value="Peptidase_A17"/>
    <property type="match status" value="1"/>
</dbReference>
<dbReference type="GO" id="GO:0071897">
    <property type="term" value="P:DNA biosynthetic process"/>
    <property type="evidence" value="ECO:0007669"/>
    <property type="project" value="UniProtKB-ARBA"/>
</dbReference>
<dbReference type="InterPro" id="IPR012337">
    <property type="entry name" value="RNaseH-like_sf"/>
</dbReference>
<proteinExistence type="predicted"/>
<dbReference type="GO" id="GO:0003676">
    <property type="term" value="F:nucleic acid binding"/>
    <property type="evidence" value="ECO:0007669"/>
    <property type="project" value="InterPro"/>
</dbReference>
<dbReference type="InterPro" id="IPR041588">
    <property type="entry name" value="Integrase_H2C2"/>
</dbReference>
<feature type="region of interest" description="Disordered" evidence="1">
    <location>
        <begin position="1"/>
        <end position="31"/>
    </location>
</feature>
<dbReference type="Gene3D" id="3.30.420.10">
    <property type="entry name" value="Ribonuclease H-like superfamily/Ribonuclease H"/>
    <property type="match status" value="1"/>
</dbReference>
<dbReference type="InterPro" id="IPR008042">
    <property type="entry name" value="Retrotrans_Pao"/>
</dbReference>
<protein>
    <recommendedName>
        <fullName evidence="2">Integrase catalytic domain-containing protein</fullName>
    </recommendedName>
</protein>
<dbReference type="InterPro" id="IPR021109">
    <property type="entry name" value="Peptidase_aspartic_dom_sf"/>
</dbReference>
<dbReference type="Gene3D" id="1.10.340.70">
    <property type="match status" value="1"/>
</dbReference>
<dbReference type="SUPFAM" id="SSF53098">
    <property type="entry name" value="Ribonuclease H-like"/>
    <property type="match status" value="1"/>
</dbReference>
<feature type="domain" description="Integrase catalytic" evidence="2">
    <location>
        <begin position="1006"/>
        <end position="1210"/>
    </location>
</feature>
<dbReference type="CDD" id="cd00303">
    <property type="entry name" value="retropepsin_like"/>
    <property type="match status" value="1"/>
</dbReference>
<evidence type="ECO:0000259" key="2">
    <source>
        <dbReference type="PROSITE" id="PS50994"/>
    </source>
</evidence>
<dbReference type="GO" id="GO:0042575">
    <property type="term" value="C:DNA polymerase complex"/>
    <property type="evidence" value="ECO:0007669"/>
    <property type="project" value="UniProtKB-ARBA"/>
</dbReference>
<sequence length="1318" mass="148554">MQPPRDDHGSESSRNNSLSRPSGSGTQQSLCSTYEKSAPATVLLATAIVVVRDGHGVAHRIRCLLDVGSQSNLIVRRVCEKLGLPLEPFSSQVQGIGSSKLTISACTTVEFASQYNANHKYVAHAFVVDRLTDSLPSSAVEITNLTHLQGLELADSKFYEPQEVDMIIGAEFWPILVGQRKYFGSPGAPVAIDTTLGAIVIGRAHLEKRCQTSCFVSLTPLNELVEKFWRLEEIPQQAILKKEDVECQQFFANTTTRNHEGRFVVRLPFRQSPNLLGSSKSTAVQRFFSNERRLQKFPEIRKLYVDLVKEYESEGVISRIGLVENVDDRGFFLPHHGVYRAGHPSTPLRIVWNASAPSSSKYTLNQLLHTGPKLQKDIFEILIHFRLFPYAITGDVRRMFLQILVHPNDRCFQRFIFRNDPSEQLSVYEIDSVVFGMTSSPYLAQAVVQSLAQQEKDRFPLASRTALQDMYIDDVTSSVENESLVIATYRELTAMFATAKFTLSKWCSNSPALMDLIAANNDQPASVDFGKAMATKVLGVHWSAADDILRFVNAAPVDRLCTKRNILSTVARTFDPLGLISPVTIIPKLMIKELWDNKIDWDEPAPARVEQMWESFCEQLRSLSDLKFPRHIGVTAESTCCLVGFSDSSSRAYGACVYLRTVAPNLGMQVQLLCAKSRIAPAKILSIPRLELCAALLLAKLMRFVLQSYNARCQFNRICAYTDSQVVLYWIRSDPAKWKTFVSNRISQLQENIAQENWGHVPGKENPADVLSRGIYPAELKTHPLWFHGPSWLHQNPDAWPQCSSLEFDVHATEAESKPIACYKVVTNAQSNPLTSLLDNISSYRKLLRSTAYVFRACSRQHLGVPFVQAIEIKKAELFWIRWVQSQSYENEIKLLEQGKPLVNTNPLLKLDPFVRQGILRVGGRLDKAAIGYDQKHPYLLPSKGKFIDMLIDQCHSDLLHAGPHLTMSRIHSRFWIPSLRARVRSRIRSCNVCFRTKPKPTQPKMASLPALRLQGFKAFRNVGLDFAGPFSITPYRQRGQRKLTKSYFCLFICLTVKAIHIELVSDLTTECFLAAFKRFLCRRGPCEELRSDGGLTFVGARRKLNELETLISSSSFAENVGGELAGRGITWKVNPPYGPNFGGIWESNIKCVKQHLSRIIGNQVLTYEEFNTVLIQIEAILNSRPLCVLSQDPSAPAALTPAHFLTLGSTLDEIPAEDVAEIPISRLQRYEQIDHIVQNFWKRWRTEFLHTLQLRSKWRLPTTPIEKGAVVVLSKDNYPPLKWPLGIVEKVFPGTDGVIRVVEIRTPSGVYRRPVNK</sequence>
<dbReference type="InterPro" id="IPR040676">
    <property type="entry name" value="DUF5641"/>
</dbReference>
<dbReference type="GO" id="GO:0015074">
    <property type="term" value="P:DNA integration"/>
    <property type="evidence" value="ECO:0007669"/>
    <property type="project" value="InterPro"/>
</dbReference>
<evidence type="ECO:0000313" key="4">
    <source>
        <dbReference type="Proteomes" id="UP000479000"/>
    </source>
</evidence>
<dbReference type="SUPFAM" id="SSF56672">
    <property type="entry name" value="DNA/RNA polymerases"/>
    <property type="match status" value="1"/>
</dbReference>
<keyword evidence="4" id="KW-1185">Reference proteome</keyword>
<gene>
    <name evidence="3" type="ORF">NTEN_LOCUS15153</name>
</gene>
<accession>A0A6H5H0K5</accession>
<organism evidence="3 4">
    <name type="scientific">Nesidiocoris tenuis</name>
    <dbReference type="NCBI Taxonomy" id="355587"/>
    <lineage>
        <taxon>Eukaryota</taxon>
        <taxon>Metazoa</taxon>
        <taxon>Ecdysozoa</taxon>
        <taxon>Arthropoda</taxon>
        <taxon>Hexapoda</taxon>
        <taxon>Insecta</taxon>
        <taxon>Pterygota</taxon>
        <taxon>Neoptera</taxon>
        <taxon>Paraneoptera</taxon>
        <taxon>Hemiptera</taxon>
        <taxon>Heteroptera</taxon>
        <taxon>Panheteroptera</taxon>
        <taxon>Cimicomorpha</taxon>
        <taxon>Miridae</taxon>
        <taxon>Dicyphina</taxon>
        <taxon>Nesidiocoris</taxon>
    </lineage>
</organism>
<evidence type="ECO:0000256" key="1">
    <source>
        <dbReference type="SAM" id="MobiDB-lite"/>
    </source>
</evidence>
<dbReference type="InterPro" id="IPR043502">
    <property type="entry name" value="DNA/RNA_pol_sf"/>
</dbReference>
<dbReference type="Pfam" id="PF18701">
    <property type="entry name" value="DUF5641"/>
    <property type="match status" value="1"/>
</dbReference>
<dbReference type="Gene3D" id="2.40.70.10">
    <property type="entry name" value="Acid Proteases"/>
    <property type="match status" value="1"/>
</dbReference>
<dbReference type="OrthoDB" id="6516273at2759"/>